<name>A0A066W730_TILAU</name>
<proteinExistence type="inferred from homology"/>
<dbReference type="FunCoup" id="A0A066W730">
    <property type="interactions" value="239"/>
</dbReference>
<dbReference type="InParanoid" id="A0A066W730"/>
<dbReference type="Proteomes" id="UP000027361">
    <property type="component" value="Unassembled WGS sequence"/>
</dbReference>
<evidence type="ECO:0000256" key="3">
    <source>
        <dbReference type="ARBA" id="ARBA00022679"/>
    </source>
</evidence>
<dbReference type="GO" id="GO:0016780">
    <property type="term" value="F:phosphotransferase activity, for other substituted phosphate groups"/>
    <property type="evidence" value="ECO:0007669"/>
    <property type="project" value="InterPro"/>
</dbReference>
<dbReference type="Pfam" id="PF01066">
    <property type="entry name" value="CDP-OH_P_transf"/>
    <property type="match status" value="1"/>
</dbReference>
<dbReference type="InterPro" id="IPR048254">
    <property type="entry name" value="CDP_ALCOHOL_P_TRANSF_CS"/>
</dbReference>
<dbReference type="InterPro" id="IPR043130">
    <property type="entry name" value="CDP-OH_PTrfase_TM_dom"/>
</dbReference>
<reference evidence="8 9" key="1">
    <citation type="submission" date="2014-05" db="EMBL/GenBank/DDBJ databases">
        <title>Draft genome sequence of a rare smut relative, Tilletiaria anomala UBC 951.</title>
        <authorList>
            <consortium name="DOE Joint Genome Institute"/>
            <person name="Toome M."/>
            <person name="Kuo A."/>
            <person name="Henrissat B."/>
            <person name="Lipzen A."/>
            <person name="Tritt A."/>
            <person name="Yoshinaga Y."/>
            <person name="Zane M."/>
            <person name="Barry K."/>
            <person name="Grigoriev I.V."/>
            <person name="Spatafora J.W."/>
            <person name="Aimea M.C."/>
        </authorList>
    </citation>
    <scope>NUCLEOTIDE SEQUENCE [LARGE SCALE GENOMIC DNA]</scope>
    <source>
        <strain evidence="8 9">UBC 951</strain>
    </source>
</reference>
<keyword evidence="9" id="KW-1185">Reference proteome</keyword>
<dbReference type="AlphaFoldDB" id="A0A066W730"/>
<evidence type="ECO:0000313" key="8">
    <source>
        <dbReference type="EMBL" id="KDN49556.1"/>
    </source>
</evidence>
<feature type="compositionally biased region" description="Basic residues" evidence="6">
    <location>
        <begin position="502"/>
        <end position="512"/>
    </location>
</feature>
<keyword evidence="4 7" id="KW-0472">Membrane</keyword>
<dbReference type="GO" id="GO:0016020">
    <property type="term" value="C:membrane"/>
    <property type="evidence" value="ECO:0007669"/>
    <property type="project" value="UniProtKB-SubCell"/>
</dbReference>
<dbReference type="EMBL" id="JMSN01000021">
    <property type="protein sequence ID" value="KDN49556.1"/>
    <property type="molecule type" value="Genomic_DNA"/>
</dbReference>
<evidence type="ECO:0000256" key="5">
    <source>
        <dbReference type="RuleBase" id="RU003750"/>
    </source>
</evidence>
<dbReference type="STRING" id="1037660.A0A066W730"/>
<dbReference type="GO" id="GO:0008654">
    <property type="term" value="P:phospholipid biosynthetic process"/>
    <property type="evidence" value="ECO:0007669"/>
    <property type="project" value="InterPro"/>
</dbReference>
<dbReference type="OrthoDB" id="196717at2759"/>
<evidence type="ECO:0000313" key="9">
    <source>
        <dbReference type="Proteomes" id="UP000027361"/>
    </source>
</evidence>
<protein>
    <recommendedName>
        <fullName evidence="10">Choline/ethanolaminephosphotransferase</fullName>
    </recommendedName>
</protein>
<feature type="compositionally biased region" description="Basic and acidic residues" evidence="6">
    <location>
        <begin position="491"/>
        <end position="501"/>
    </location>
</feature>
<dbReference type="PROSITE" id="PS00379">
    <property type="entry name" value="CDP_ALCOHOL_P_TRANSF"/>
    <property type="match status" value="1"/>
</dbReference>
<evidence type="ECO:0000256" key="1">
    <source>
        <dbReference type="ARBA" id="ARBA00004370"/>
    </source>
</evidence>
<dbReference type="Gene3D" id="1.20.120.1760">
    <property type="match status" value="1"/>
</dbReference>
<accession>A0A066W730</accession>
<feature type="region of interest" description="Disordered" evidence="6">
    <location>
        <begin position="491"/>
        <end position="512"/>
    </location>
</feature>
<feature type="transmembrane region" description="Helical" evidence="7">
    <location>
        <begin position="408"/>
        <end position="427"/>
    </location>
</feature>
<evidence type="ECO:0008006" key="10">
    <source>
        <dbReference type="Google" id="ProtNLM"/>
    </source>
</evidence>
<feature type="transmembrane region" description="Helical" evidence="7">
    <location>
        <begin position="344"/>
        <end position="366"/>
    </location>
</feature>
<dbReference type="InterPro" id="IPR014472">
    <property type="entry name" value="CHOPT"/>
</dbReference>
<feature type="transmembrane region" description="Helical" evidence="7">
    <location>
        <begin position="312"/>
        <end position="332"/>
    </location>
</feature>
<gene>
    <name evidence="8" type="ORF">K437DRAFT_233798</name>
</gene>
<feature type="transmembrane region" description="Helical" evidence="7">
    <location>
        <begin position="439"/>
        <end position="460"/>
    </location>
</feature>
<dbReference type="PANTHER" id="PTHR10414">
    <property type="entry name" value="ETHANOLAMINEPHOSPHOTRANSFERASE"/>
    <property type="match status" value="1"/>
</dbReference>
<keyword evidence="3 5" id="KW-0808">Transferase</keyword>
<evidence type="ECO:0000256" key="6">
    <source>
        <dbReference type="SAM" id="MobiDB-lite"/>
    </source>
</evidence>
<evidence type="ECO:0000256" key="7">
    <source>
        <dbReference type="SAM" id="Phobius"/>
    </source>
</evidence>
<evidence type="ECO:0000256" key="2">
    <source>
        <dbReference type="ARBA" id="ARBA00010441"/>
    </source>
</evidence>
<evidence type="ECO:0000256" key="4">
    <source>
        <dbReference type="ARBA" id="ARBA00023136"/>
    </source>
</evidence>
<feature type="transmembrane region" description="Helical" evidence="7">
    <location>
        <begin position="261"/>
        <end position="281"/>
    </location>
</feature>
<dbReference type="OMA" id="QNMGQGW"/>
<keyword evidence="7" id="KW-0812">Transmembrane</keyword>
<comment type="subcellular location">
    <subcellularLocation>
        <location evidence="1">Membrane</location>
    </subcellularLocation>
</comment>
<dbReference type="PANTHER" id="PTHR10414:SF37">
    <property type="entry name" value="BB IN A BOXCAR, ISOFORM C"/>
    <property type="match status" value="1"/>
</dbReference>
<organism evidence="8 9">
    <name type="scientific">Tilletiaria anomala (strain ATCC 24038 / CBS 436.72 / UBC 951)</name>
    <dbReference type="NCBI Taxonomy" id="1037660"/>
    <lineage>
        <taxon>Eukaryota</taxon>
        <taxon>Fungi</taxon>
        <taxon>Dikarya</taxon>
        <taxon>Basidiomycota</taxon>
        <taxon>Ustilaginomycotina</taxon>
        <taxon>Exobasidiomycetes</taxon>
        <taxon>Georgefischeriales</taxon>
        <taxon>Tilletiariaceae</taxon>
        <taxon>Tilletiaria</taxon>
    </lineage>
</organism>
<dbReference type="InterPro" id="IPR000462">
    <property type="entry name" value="CDP-OH_P_trans"/>
</dbReference>
<dbReference type="HOGENOM" id="CLU_035066_5_2_1"/>
<comment type="caution">
    <text evidence="8">The sequence shown here is derived from an EMBL/GenBank/DDBJ whole genome shotgun (WGS) entry which is preliminary data.</text>
</comment>
<feature type="transmembrane region" description="Helical" evidence="7">
    <location>
        <begin position="55"/>
        <end position="77"/>
    </location>
</feature>
<dbReference type="GeneID" id="25262858"/>
<sequence>MAPSLFTYISASRRPALHAYKYSGTDKSLVSKYILGPYWNALVSFFPKSVAPNTITLSGLALVFLNFITLLAVDGALKCGTDARLQAIARDLNLSEGLNTSAANATAAVGAAVLTLGLPVRPLLARYGLPKSIEVDEAGWGFWNFITHGSTASDHSHCLPHWVYLTWAIGLFAYQSLDSIDGKQARRTGMAGPLGELFDHGCDAINTTLECLLCAAAMNLGRSYWTIASLVATLSNFYLTTWEEYHTGTLFLSAFSGPVEGILMICVIYVITALLGGPAFWDQGVLNVTGLSEASFVRNSALKNWNLPLNDAFLSFGAAGLFANVITSYSNVAAARSKRGQSALTPAAGLLPLILQVAINIFWLTAQDARIIADGQAFIPFCIFWGLSFAYNVGLLIVAHVTKARFPFWNLTLVWSALGAIDAQLPTPLIQHSQAATRAAVYVSLVLTALLYGHFCWHVVTTITDELGTACFVVQPPRKLNKELGKAVELEESNKRDADRKAKGKRKEKLPR</sequence>
<feature type="transmembrane region" description="Helical" evidence="7">
    <location>
        <begin position="378"/>
        <end position="401"/>
    </location>
</feature>
<dbReference type="RefSeq" id="XP_013244342.1">
    <property type="nucleotide sequence ID" value="XM_013388888.1"/>
</dbReference>
<keyword evidence="7" id="KW-1133">Transmembrane helix</keyword>
<comment type="similarity">
    <text evidence="2 5">Belongs to the CDP-alcohol phosphatidyltransferase class-I family.</text>
</comment>